<evidence type="ECO:0000313" key="12">
    <source>
        <dbReference type="EMBL" id="MBA2133020.1"/>
    </source>
</evidence>
<feature type="binding site" evidence="8">
    <location>
        <position position="529"/>
    </location>
    <ligand>
        <name>substrate</name>
    </ligand>
</feature>
<keyword evidence="6 8" id="KW-0067">ATP-binding</keyword>
<feature type="binding site" evidence="8">
    <location>
        <position position="110"/>
    </location>
    <ligand>
        <name>Mg(2+)</name>
        <dbReference type="ChEBI" id="CHEBI:18420"/>
        <label>2</label>
    </ligand>
</feature>
<comment type="subunit">
    <text evidence="8">Monomer. Part of the FGAM synthase complex composed of 1 PurL, 1 PurQ and 2 PurS subunits.</text>
</comment>
<dbReference type="SUPFAM" id="SSF55326">
    <property type="entry name" value="PurM N-terminal domain-like"/>
    <property type="match status" value="2"/>
</dbReference>
<evidence type="ECO:0000259" key="11">
    <source>
        <dbReference type="Pfam" id="PF18072"/>
    </source>
</evidence>
<dbReference type="PIRSF" id="PIRSF001587">
    <property type="entry name" value="FGAM_synthase_II"/>
    <property type="match status" value="1"/>
</dbReference>
<organism evidence="12 13">
    <name type="scientific">Capillibacterium thermochitinicola</name>
    <dbReference type="NCBI Taxonomy" id="2699427"/>
    <lineage>
        <taxon>Bacteria</taxon>
        <taxon>Bacillati</taxon>
        <taxon>Bacillota</taxon>
        <taxon>Capillibacterium</taxon>
    </lineage>
</organism>
<dbReference type="GO" id="GO:0000287">
    <property type="term" value="F:magnesium ion binding"/>
    <property type="evidence" value="ECO:0007669"/>
    <property type="project" value="UniProtKB-UniRule"/>
</dbReference>
<dbReference type="InterPro" id="IPR016188">
    <property type="entry name" value="PurM-like_N"/>
</dbReference>
<sequence length="730" mass="78167">MKPEDWRRIGLRDNEYEMILRILGREPNQVELGMFGVMWSEHCAYKHSKAVLKTFPTTGPRVLQGPGENAGIVEIGDGLAVCFKIESHNHPSAIEPYQGAATGVGGIIRDIFTMGARPIALLDSLRFGTLDDPRVRYLFSGVVAGIAGYGNCIGIPTVAGEVYFDPCYQGNPLVCVMCVGLIEKDKIRLGKATGVGNLVILAGAPTGRDGMHGASFASEELSEASEEKRPAVQVGDPFMEKLLLEACLELIESGDLEGIQDLGAAGLTCAVSEMASRGGTGMEIELAKVPCREEGMTPYEIMIAESQERMLMVVTPEKEARVHAVFQRWGLTSTTIGRVTADGLLRIKMHGQVVAEVPARSLAEDSPVYYPASAKPAYLEQTAALDLAAIPQPADFAQVLLKLLATPNLASKEGVWQQYDYMVRTSTVVRPGSDAAVLRIRGTQKALAMTTDCNARYVYLDPYVGGQIAVAEAARNVVCSGAEPLAITDCLCFGNPEKPEIFWQFRQAVEGISAACRSLETPVTGGNVSFYNETKGEAIYPTPVIGMVGLLPDVTKVCTLSFKAAGDLIVLLGESFDELGGSEYLAVIHGRVQGKPPALDLAKEKALHRVVLAAIRQGLVHSAHDLAEGGLAVAVAECLFAQEIGSRLELATNGLRLDSLLFGESQSRVVLSLPPDSLPALQELAAREGVPCQVIGRTGGDRFQIYVDGAKLVDLPVAQLKSVWQGAIQC</sequence>
<evidence type="ECO:0000256" key="5">
    <source>
        <dbReference type="ARBA" id="ARBA00022755"/>
    </source>
</evidence>
<feature type="domain" description="PurM-like C-terminal" evidence="10">
    <location>
        <begin position="195"/>
        <end position="347"/>
    </location>
</feature>
<dbReference type="Gene3D" id="3.30.1330.10">
    <property type="entry name" value="PurM-like, N-terminal domain"/>
    <property type="match status" value="2"/>
</dbReference>
<feature type="binding site" evidence="8">
    <location>
        <position position="527"/>
    </location>
    <ligand>
        <name>Mg(2+)</name>
        <dbReference type="ChEBI" id="CHEBI:18420"/>
        <label>1</label>
    </ligand>
</feature>
<dbReference type="GO" id="GO:0006189">
    <property type="term" value="P:'de novo' IMP biosynthetic process"/>
    <property type="evidence" value="ECO:0007669"/>
    <property type="project" value="UniProtKB-UniRule"/>
</dbReference>
<proteinExistence type="inferred from homology"/>
<feature type="binding site" evidence="8">
    <location>
        <position position="45"/>
    </location>
    <ligand>
        <name>ATP</name>
        <dbReference type="ChEBI" id="CHEBI:30616"/>
    </ligand>
</feature>
<dbReference type="Pfam" id="PF00586">
    <property type="entry name" value="AIRS"/>
    <property type="match status" value="2"/>
</dbReference>
<dbReference type="CDD" id="cd02204">
    <property type="entry name" value="PurL_repeat2"/>
    <property type="match status" value="1"/>
</dbReference>
<dbReference type="InterPro" id="IPR036921">
    <property type="entry name" value="PurM-like_N_sf"/>
</dbReference>
<dbReference type="NCBIfam" id="TIGR01736">
    <property type="entry name" value="FGAM_synth_II"/>
    <property type="match status" value="1"/>
</dbReference>
<feature type="binding site" evidence="8">
    <location>
        <begin position="87"/>
        <end position="90"/>
    </location>
    <ligand>
        <name>substrate</name>
    </ligand>
</feature>
<keyword evidence="4 8" id="KW-0547">Nucleotide-binding</keyword>
<feature type="domain" description="PurM-like N-terminal" evidence="9">
    <location>
        <begin position="432"/>
        <end position="550"/>
    </location>
</feature>
<dbReference type="GO" id="GO:0004642">
    <property type="term" value="F:phosphoribosylformylglycinamidine synthase activity"/>
    <property type="evidence" value="ECO:0007669"/>
    <property type="project" value="UniProtKB-UniRule"/>
</dbReference>
<comment type="caution">
    <text evidence="12">The sequence shown here is derived from an EMBL/GenBank/DDBJ whole genome shotgun (WGS) entry which is preliminary data.</text>
</comment>
<feature type="binding site" evidence="8">
    <location>
        <position position="86"/>
    </location>
    <ligand>
        <name>Mg(2+)</name>
        <dbReference type="ChEBI" id="CHEBI:18420"/>
        <label>1</label>
    </ligand>
</feature>
<evidence type="ECO:0000256" key="1">
    <source>
        <dbReference type="ARBA" id="ARBA00022490"/>
    </source>
</evidence>
<evidence type="ECO:0000256" key="8">
    <source>
        <dbReference type="HAMAP-Rule" id="MF_00420"/>
    </source>
</evidence>
<dbReference type="Pfam" id="PF02769">
    <property type="entry name" value="AIRS_C"/>
    <property type="match status" value="2"/>
</dbReference>
<dbReference type="InterPro" id="IPR010074">
    <property type="entry name" value="PRibForGlyAmidine_synth_PurL"/>
</dbReference>
<feature type="domain" description="Phosphoribosylformylglycinamidine synthase linker" evidence="11">
    <location>
        <begin position="8"/>
        <end position="46"/>
    </location>
</feature>
<dbReference type="AlphaFoldDB" id="A0A8J6HZX1"/>
<dbReference type="CDD" id="cd02203">
    <property type="entry name" value="PurL_repeat1"/>
    <property type="match status" value="1"/>
</dbReference>
<feature type="binding site" evidence="8">
    <location>
        <position position="261"/>
    </location>
    <ligand>
        <name>Mg(2+)</name>
        <dbReference type="ChEBI" id="CHEBI:18420"/>
        <label>2</label>
    </ligand>
</feature>
<feature type="binding site" evidence="8">
    <location>
        <position position="489"/>
    </location>
    <ligand>
        <name>ATP</name>
        <dbReference type="ChEBI" id="CHEBI:30616"/>
    </ligand>
</feature>
<feature type="domain" description="PurM-like C-terminal" evidence="10">
    <location>
        <begin position="565"/>
        <end position="705"/>
    </location>
</feature>
<dbReference type="GO" id="GO:0005524">
    <property type="term" value="F:ATP binding"/>
    <property type="evidence" value="ECO:0007669"/>
    <property type="project" value="UniProtKB-UniRule"/>
</dbReference>
<dbReference type="Pfam" id="PF18072">
    <property type="entry name" value="FGAR-AT_linker"/>
    <property type="match status" value="1"/>
</dbReference>
<comment type="function">
    <text evidence="8">Part of the phosphoribosylformylglycinamidine synthase complex involved in the purines biosynthetic pathway. Catalyzes the ATP-dependent conversion of formylglycinamide ribonucleotide (FGAR) and glutamine to yield formylglycinamidine ribonucleotide (FGAM) and glutamate. The FGAM synthase complex is composed of three subunits. PurQ produces an ammonia molecule by converting glutamine to glutamate. PurL transfers the ammonia molecule to FGAR to form FGAM in an ATP-dependent manner. PurS interacts with PurQ and PurL and is thought to assist in the transfer of the ammonia molecule from PurQ to PurL.</text>
</comment>
<dbReference type="Proteomes" id="UP000657177">
    <property type="component" value="Unassembled WGS sequence"/>
</dbReference>
<keyword evidence="5 8" id="KW-0658">Purine biosynthesis</keyword>
<feature type="active site" description="Proton acceptor" evidence="8">
    <location>
        <position position="88"/>
    </location>
</feature>
<gene>
    <name evidence="8 12" type="primary">purL</name>
    <name evidence="12" type="ORF">G5B42_05615</name>
</gene>
<dbReference type="RefSeq" id="WP_181339467.1">
    <property type="nucleotide sequence ID" value="NZ_JAAKDE010000010.1"/>
</dbReference>
<dbReference type="HAMAP" id="MF_00420">
    <property type="entry name" value="PurL_2"/>
    <property type="match status" value="1"/>
</dbReference>
<dbReference type="InterPro" id="IPR010918">
    <property type="entry name" value="PurM-like_C_dom"/>
</dbReference>
<feature type="domain" description="PurM-like N-terminal" evidence="9">
    <location>
        <begin position="67"/>
        <end position="182"/>
    </location>
</feature>
<protein>
    <recommendedName>
        <fullName evidence="8">Phosphoribosylformylglycinamidine synthase subunit PurL</fullName>
        <shortName evidence="8">FGAM synthase</shortName>
        <ecNumber evidence="8">6.3.5.3</ecNumber>
    </recommendedName>
    <alternativeName>
        <fullName evidence="8">Formylglycinamide ribonucleotide amidotransferase subunit II</fullName>
        <shortName evidence="8">FGAR amidotransferase II</shortName>
        <shortName evidence="8">FGAR-AT II</shortName>
    </alternativeName>
    <alternativeName>
        <fullName evidence="8">Glutamine amidotransferase PurL</fullName>
    </alternativeName>
    <alternativeName>
        <fullName evidence="8">Phosphoribosylformylglycinamidine synthase subunit II</fullName>
    </alternativeName>
</protein>
<reference evidence="12" key="1">
    <citation type="submission" date="2020-06" db="EMBL/GenBank/DDBJ databases">
        <title>Novel chitinolytic bacterium.</title>
        <authorList>
            <person name="Ungkulpasvich U."/>
            <person name="Kosugi A."/>
            <person name="Uke A."/>
        </authorList>
    </citation>
    <scope>NUCLEOTIDE SEQUENCE</scope>
    <source>
        <strain evidence="12">UUS1-1</strain>
    </source>
</reference>
<comment type="pathway">
    <text evidence="8">Purine metabolism; IMP biosynthesis via de novo pathway; 5-amino-1-(5-phospho-D-ribosyl)imidazole from N(2)-formyl-N(1)-(5-phospho-D-ribosyl)glycinamide: step 1/2.</text>
</comment>
<evidence type="ECO:0000259" key="9">
    <source>
        <dbReference type="Pfam" id="PF00586"/>
    </source>
</evidence>
<dbReference type="InterPro" id="IPR036676">
    <property type="entry name" value="PurM-like_C_sf"/>
</dbReference>
<accession>A0A8J6HZX1</accession>
<dbReference type="PANTHER" id="PTHR43555:SF1">
    <property type="entry name" value="PHOSPHORIBOSYLFORMYLGLYCINAMIDINE SYNTHASE SUBUNIT PURL"/>
    <property type="match status" value="1"/>
</dbReference>
<evidence type="ECO:0000256" key="4">
    <source>
        <dbReference type="ARBA" id="ARBA00022741"/>
    </source>
</evidence>
<evidence type="ECO:0000256" key="7">
    <source>
        <dbReference type="ARBA" id="ARBA00022842"/>
    </source>
</evidence>
<feature type="binding site" evidence="8">
    <location>
        <position position="109"/>
    </location>
    <ligand>
        <name>substrate</name>
    </ligand>
</feature>
<dbReference type="GO" id="GO:0005737">
    <property type="term" value="C:cytoplasm"/>
    <property type="evidence" value="ECO:0007669"/>
    <property type="project" value="UniProtKB-SubCell"/>
</dbReference>
<feature type="binding site" evidence="8">
    <location>
        <position position="84"/>
    </location>
    <ligand>
        <name>ATP</name>
        <dbReference type="ChEBI" id="CHEBI:30616"/>
    </ligand>
</feature>
<dbReference type="NCBIfam" id="NF002290">
    <property type="entry name" value="PRK01213.1"/>
    <property type="match status" value="1"/>
</dbReference>
<feature type="binding site" evidence="8">
    <location>
        <position position="233"/>
    </location>
    <ligand>
        <name>substrate</name>
    </ligand>
</feature>
<keyword evidence="13" id="KW-1185">Reference proteome</keyword>
<keyword evidence="3 8" id="KW-0479">Metal-binding</keyword>
<evidence type="ECO:0000256" key="2">
    <source>
        <dbReference type="ARBA" id="ARBA00022598"/>
    </source>
</evidence>
<feature type="binding site" evidence="8">
    <location>
        <begin position="305"/>
        <end position="307"/>
    </location>
    <ligand>
        <name>substrate</name>
    </ligand>
</feature>
<name>A0A8J6HZX1_9FIRM</name>
<evidence type="ECO:0000256" key="6">
    <source>
        <dbReference type="ARBA" id="ARBA00022840"/>
    </source>
</evidence>
<dbReference type="EC" id="6.3.5.3" evidence="8"/>
<comment type="catalytic activity">
    <reaction evidence="8">
        <text>N(2)-formyl-N(1)-(5-phospho-beta-D-ribosyl)glycinamide + L-glutamine + ATP + H2O = 2-formamido-N(1)-(5-O-phospho-beta-D-ribosyl)acetamidine + L-glutamate + ADP + phosphate + H(+)</text>
        <dbReference type="Rhea" id="RHEA:17129"/>
        <dbReference type="ChEBI" id="CHEBI:15377"/>
        <dbReference type="ChEBI" id="CHEBI:15378"/>
        <dbReference type="ChEBI" id="CHEBI:29985"/>
        <dbReference type="ChEBI" id="CHEBI:30616"/>
        <dbReference type="ChEBI" id="CHEBI:43474"/>
        <dbReference type="ChEBI" id="CHEBI:58359"/>
        <dbReference type="ChEBI" id="CHEBI:147286"/>
        <dbReference type="ChEBI" id="CHEBI:147287"/>
        <dbReference type="ChEBI" id="CHEBI:456216"/>
        <dbReference type="EC" id="6.3.5.3"/>
    </reaction>
</comment>
<dbReference type="SUPFAM" id="SSF56042">
    <property type="entry name" value="PurM C-terminal domain-like"/>
    <property type="match status" value="2"/>
</dbReference>
<comment type="subcellular location">
    <subcellularLocation>
        <location evidence="8">Cytoplasm</location>
    </subcellularLocation>
</comment>
<comment type="caution">
    <text evidence="8">Lacks conserved residue(s) required for the propagation of feature annotation.</text>
</comment>
<keyword evidence="7 8" id="KW-0460">Magnesium</keyword>
<comment type="similarity">
    <text evidence="8">Belongs to the FGAMS family.</text>
</comment>
<feature type="binding site" evidence="8">
    <location>
        <position position="526"/>
    </location>
    <ligand>
        <name>ATP</name>
        <dbReference type="ChEBI" id="CHEBI:30616"/>
    </ligand>
</feature>
<dbReference type="PANTHER" id="PTHR43555">
    <property type="entry name" value="PHOSPHORIBOSYLFORMYLGLYCINAMIDINE SYNTHASE SUBUNIT PURL"/>
    <property type="match status" value="1"/>
</dbReference>
<dbReference type="InterPro" id="IPR041609">
    <property type="entry name" value="PurL_linker"/>
</dbReference>
<dbReference type="EMBL" id="JAAKDE010000010">
    <property type="protein sequence ID" value="MBA2133020.1"/>
    <property type="molecule type" value="Genomic_DNA"/>
</dbReference>
<keyword evidence="1 8" id="KW-0963">Cytoplasm</keyword>
<dbReference type="Gene3D" id="3.90.650.10">
    <property type="entry name" value="PurM-like C-terminal domain"/>
    <property type="match status" value="2"/>
</dbReference>
<feature type="active site" evidence="8">
    <location>
        <position position="42"/>
    </location>
</feature>
<evidence type="ECO:0000259" key="10">
    <source>
        <dbReference type="Pfam" id="PF02769"/>
    </source>
</evidence>
<dbReference type="UniPathway" id="UPA00074">
    <property type="reaction ID" value="UER00128"/>
</dbReference>
<keyword evidence="2 8" id="KW-0436">Ligase</keyword>
<evidence type="ECO:0000256" key="3">
    <source>
        <dbReference type="ARBA" id="ARBA00022723"/>
    </source>
</evidence>
<dbReference type="FunFam" id="3.30.1330.10:FF:000004">
    <property type="entry name" value="Phosphoribosylformylglycinamidine synthase subunit PurL"/>
    <property type="match status" value="1"/>
</dbReference>
<evidence type="ECO:0000313" key="13">
    <source>
        <dbReference type="Proteomes" id="UP000657177"/>
    </source>
</evidence>